<accession>A0ABT7A6B4</accession>
<keyword evidence="2" id="KW-0328">Glycosyltransferase</keyword>
<dbReference type="InterPro" id="IPR050426">
    <property type="entry name" value="Glycosyltransferase_28"/>
</dbReference>
<reference evidence="6 7" key="1">
    <citation type="submission" date="2023-05" db="EMBL/GenBank/DDBJ databases">
        <title>Streptantibioticus silvisoli sp. nov., acidotolerant actinomycetes 1 from pine litter.</title>
        <authorList>
            <person name="Swiecimska M."/>
            <person name="Golinska P."/>
            <person name="Sangal V."/>
            <person name="Wachnowicz B."/>
            <person name="Goodfellow M."/>
        </authorList>
    </citation>
    <scope>NUCLEOTIDE SEQUENCE [LARGE SCALE GENOMIC DNA]</scope>
    <source>
        <strain evidence="6 7">DSM 42109</strain>
    </source>
</reference>
<feature type="domain" description="Erythromycin biosynthesis protein CIII-like N-terminal" evidence="5">
    <location>
        <begin position="29"/>
        <end position="248"/>
    </location>
</feature>
<dbReference type="PANTHER" id="PTHR48050">
    <property type="entry name" value="STEROL 3-BETA-GLUCOSYLTRANSFERASE"/>
    <property type="match status" value="1"/>
</dbReference>
<sequence length="412" mass="44961">MIRREERMRVLFNTSGWPTHLYMVASLAQAFRTAGHEIRVAGPPMGRSAVLAAGLPFVEVGRDVDFIEIRRRVLPYEAQWEEVGYTEDEHDAGPWLEEARRLSGIGDVLSGWQETAFTPTADLVAFARAWQPELIVTDDMSLSALVAGHVTGVPVVRHLLATDVIGSVEAEDLFLEEIPGFAEHCAVYGMELSGDPAAATVDPSPPSMQPPAGPRRHAMRWVPYNGPGSAPDWLLEPPSRPRVCVTWGTSTVWSAGRRHFLVSDILEVLAGFDAEIVVTVGSGQREMLGLGQVGANVRVLESMPLHFLMPSCDLVIHQGGSSTMLTAAYYGVRQLAVPYLPEQVADARSHASTGAGLWLFGTDEADRHSVHASVDALLHDPQFREAADRLRREIATQPSPAETVRTLERLAA</sequence>
<proteinExistence type="inferred from homology"/>
<name>A0ABT7A6B4_9ACTN</name>
<comment type="similarity">
    <text evidence="1">Belongs to the glycosyltransferase 28 family.</text>
</comment>
<evidence type="ECO:0000256" key="1">
    <source>
        <dbReference type="ARBA" id="ARBA00006962"/>
    </source>
</evidence>
<dbReference type="SUPFAM" id="SSF53756">
    <property type="entry name" value="UDP-Glycosyltransferase/glycogen phosphorylase"/>
    <property type="match status" value="1"/>
</dbReference>
<dbReference type="InterPro" id="IPR010610">
    <property type="entry name" value="EryCIII-like_C"/>
</dbReference>
<feature type="domain" description="Erythromycin biosynthesis protein CIII-like C-terminal" evidence="4">
    <location>
        <begin position="265"/>
        <end position="410"/>
    </location>
</feature>
<evidence type="ECO:0000256" key="3">
    <source>
        <dbReference type="ARBA" id="ARBA00022679"/>
    </source>
</evidence>
<organism evidence="6 7">
    <name type="scientific">Streptomyces iconiensis</name>
    <dbReference type="NCBI Taxonomy" id="1384038"/>
    <lineage>
        <taxon>Bacteria</taxon>
        <taxon>Bacillati</taxon>
        <taxon>Actinomycetota</taxon>
        <taxon>Actinomycetes</taxon>
        <taxon>Kitasatosporales</taxon>
        <taxon>Streptomycetaceae</taxon>
        <taxon>Streptomyces</taxon>
    </lineage>
</organism>
<dbReference type="Pfam" id="PF21036">
    <property type="entry name" value="EryCIII-like_N"/>
    <property type="match status" value="1"/>
</dbReference>
<comment type="caution">
    <text evidence="6">The sequence shown here is derived from an EMBL/GenBank/DDBJ whole genome shotgun (WGS) entry which is preliminary data.</text>
</comment>
<dbReference type="InterPro" id="IPR002213">
    <property type="entry name" value="UDP_glucos_trans"/>
</dbReference>
<protein>
    <submittedName>
        <fullName evidence="6">DUF1205 domain-containing protein</fullName>
    </submittedName>
</protein>
<evidence type="ECO:0000259" key="4">
    <source>
        <dbReference type="Pfam" id="PF06722"/>
    </source>
</evidence>
<evidence type="ECO:0000313" key="7">
    <source>
        <dbReference type="Proteomes" id="UP001214441"/>
    </source>
</evidence>
<gene>
    <name evidence="6" type="ORF">NMN56_034075</name>
</gene>
<dbReference type="Gene3D" id="3.40.50.2000">
    <property type="entry name" value="Glycogen Phosphorylase B"/>
    <property type="match status" value="2"/>
</dbReference>
<dbReference type="InterPro" id="IPR048284">
    <property type="entry name" value="EryCIII-like_N"/>
</dbReference>
<dbReference type="RefSeq" id="WP_274047075.1">
    <property type="nucleotide sequence ID" value="NZ_JANCPR020000047.1"/>
</dbReference>
<dbReference type="PANTHER" id="PTHR48050:SF13">
    <property type="entry name" value="STEROL 3-BETA-GLUCOSYLTRANSFERASE UGT80A2"/>
    <property type="match status" value="1"/>
</dbReference>
<dbReference type="EMBL" id="JANCPR020000047">
    <property type="protein sequence ID" value="MDJ1136883.1"/>
    <property type="molecule type" value="Genomic_DNA"/>
</dbReference>
<keyword evidence="3" id="KW-0808">Transferase</keyword>
<evidence type="ECO:0000259" key="5">
    <source>
        <dbReference type="Pfam" id="PF21036"/>
    </source>
</evidence>
<dbReference type="Proteomes" id="UP001214441">
    <property type="component" value="Unassembled WGS sequence"/>
</dbReference>
<dbReference type="Pfam" id="PF06722">
    <property type="entry name" value="EryCIII-like_C"/>
    <property type="match status" value="1"/>
</dbReference>
<dbReference type="CDD" id="cd03784">
    <property type="entry name" value="GT1_Gtf-like"/>
    <property type="match status" value="1"/>
</dbReference>
<evidence type="ECO:0000256" key="2">
    <source>
        <dbReference type="ARBA" id="ARBA00022676"/>
    </source>
</evidence>
<evidence type="ECO:0000313" key="6">
    <source>
        <dbReference type="EMBL" id="MDJ1136883.1"/>
    </source>
</evidence>
<keyword evidence="7" id="KW-1185">Reference proteome</keyword>